<accession>A0A9D9J0S1</accession>
<organism evidence="1 2">
    <name type="scientific">Candidatus Merdivivens faecigallinarum</name>
    <dbReference type="NCBI Taxonomy" id="2840871"/>
    <lineage>
        <taxon>Bacteria</taxon>
        <taxon>Pseudomonadati</taxon>
        <taxon>Bacteroidota</taxon>
        <taxon>Bacteroidia</taxon>
        <taxon>Bacteroidales</taxon>
        <taxon>Muribaculaceae</taxon>
        <taxon>Muribaculaceae incertae sedis</taxon>
        <taxon>Candidatus Merdivivens</taxon>
    </lineage>
</organism>
<proteinExistence type="predicted"/>
<name>A0A9D9J0S1_9BACT</name>
<sequence length="96" mass="11050">MNLRDIKKEIEYLVGSVIDDCDLYVSMFPQKKEEANKIMDEAIDLYNDLLDRANNPDKTSAKTIKEHYRNVHKDLYEGVNSLCEKLSAVAGKPEEK</sequence>
<reference evidence="1" key="1">
    <citation type="submission" date="2020-10" db="EMBL/GenBank/DDBJ databases">
        <authorList>
            <person name="Gilroy R."/>
        </authorList>
    </citation>
    <scope>NUCLEOTIDE SEQUENCE</scope>
    <source>
        <strain evidence="1">B3-2255</strain>
    </source>
</reference>
<protein>
    <submittedName>
        <fullName evidence="1">Uncharacterized protein</fullName>
    </submittedName>
</protein>
<evidence type="ECO:0000313" key="2">
    <source>
        <dbReference type="Proteomes" id="UP000823772"/>
    </source>
</evidence>
<gene>
    <name evidence="1" type="ORF">IAC87_03220</name>
</gene>
<dbReference type="Proteomes" id="UP000823772">
    <property type="component" value="Unassembled WGS sequence"/>
</dbReference>
<reference evidence="1" key="2">
    <citation type="journal article" date="2021" name="PeerJ">
        <title>Extensive microbial diversity within the chicken gut microbiome revealed by metagenomics and culture.</title>
        <authorList>
            <person name="Gilroy R."/>
            <person name="Ravi A."/>
            <person name="Getino M."/>
            <person name="Pursley I."/>
            <person name="Horton D.L."/>
            <person name="Alikhan N.F."/>
            <person name="Baker D."/>
            <person name="Gharbi K."/>
            <person name="Hall N."/>
            <person name="Watson M."/>
            <person name="Adriaenssens E.M."/>
            <person name="Foster-Nyarko E."/>
            <person name="Jarju S."/>
            <person name="Secka A."/>
            <person name="Antonio M."/>
            <person name="Oren A."/>
            <person name="Chaudhuri R.R."/>
            <person name="La Ragione R."/>
            <person name="Hildebrand F."/>
            <person name="Pallen M.J."/>
        </authorList>
    </citation>
    <scope>NUCLEOTIDE SEQUENCE</scope>
    <source>
        <strain evidence="1">B3-2255</strain>
    </source>
</reference>
<dbReference type="AlphaFoldDB" id="A0A9D9J0S1"/>
<dbReference type="EMBL" id="JADILY010000069">
    <property type="protein sequence ID" value="MBO8481540.1"/>
    <property type="molecule type" value="Genomic_DNA"/>
</dbReference>
<evidence type="ECO:0000313" key="1">
    <source>
        <dbReference type="EMBL" id="MBO8481540.1"/>
    </source>
</evidence>
<comment type="caution">
    <text evidence="1">The sequence shown here is derived from an EMBL/GenBank/DDBJ whole genome shotgun (WGS) entry which is preliminary data.</text>
</comment>